<protein>
    <submittedName>
        <fullName evidence="3">Uncharacterized protein</fullName>
    </submittedName>
</protein>
<keyword evidence="2" id="KW-0732">Signal</keyword>
<dbReference type="KEGG" id="btab:109041328"/>
<sequence length="282" mass="30311">MHPRTIIRVILPLFLILLMRSHSISGKDEGKGGKKGGGKGKNDTNPDSGGKGGPKDLSIPDKCGKDNGMVPKPCTYSYSGCKLKGSKLNFKTVSNDMIQMGECWANTRVLGQRVAFFVPVSPSVKNYGSEGGPYGSCHAYAGCPTADELEASDNPAEFCFIWETNPNGGGNKKKGNNGTDTCNPKCPGSPALPMPIVCPSTLKCCYSADWYEKGGKLEKYGNLVPTYKGVWFPLKGRKDHQPLFCPGLNLGCPTPTYRDLQLHHLEERKCDVSKCKGGGSPA</sequence>
<accession>A0A9P0EVQ0</accession>
<evidence type="ECO:0000256" key="1">
    <source>
        <dbReference type="SAM" id="MobiDB-lite"/>
    </source>
</evidence>
<dbReference type="EMBL" id="OU963862">
    <property type="protein sequence ID" value="CAH0381102.1"/>
    <property type="molecule type" value="Genomic_DNA"/>
</dbReference>
<evidence type="ECO:0000313" key="4">
    <source>
        <dbReference type="Proteomes" id="UP001152759"/>
    </source>
</evidence>
<keyword evidence="4" id="KW-1185">Reference proteome</keyword>
<dbReference type="AlphaFoldDB" id="A0A9P0EVQ0"/>
<feature type="region of interest" description="Disordered" evidence="1">
    <location>
        <begin position="26"/>
        <end position="62"/>
    </location>
</feature>
<organism evidence="3 4">
    <name type="scientific">Bemisia tabaci</name>
    <name type="common">Sweetpotato whitefly</name>
    <name type="synonym">Aleurodes tabaci</name>
    <dbReference type="NCBI Taxonomy" id="7038"/>
    <lineage>
        <taxon>Eukaryota</taxon>
        <taxon>Metazoa</taxon>
        <taxon>Ecdysozoa</taxon>
        <taxon>Arthropoda</taxon>
        <taxon>Hexapoda</taxon>
        <taxon>Insecta</taxon>
        <taxon>Pterygota</taxon>
        <taxon>Neoptera</taxon>
        <taxon>Paraneoptera</taxon>
        <taxon>Hemiptera</taxon>
        <taxon>Sternorrhyncha</taxon>
        <taxon>Aleyrodoidea</taxon>
        <taxon>Aleyrodidae</taxon>
        <taxon>Aleyrodinae</taxon>
        <taxon>Bemisia</taxon>
    </lineage>
</organism>
<evidence type="ECO:0000256" key="2">
    <source>
        <dbReference type="SAM" id="SignalP"/>
    </source>
</evidence>
<proteinExistence type="predicted"/>
<feature type="chain" id="PRO_5040173773" evidence="2">
    <location>
        <begin position="27"/>
        <end position="282"/>
    </location>
</feature>
<feature type="signal peptide" evidence="2">
    <location>
        <begin position="1"/>
        <end position="26"/>
    </location>
</feature>
<gene>
    <name evidence="3" type="ORF">BEMITA_LOCUS784</name>
</gene>
<evidence type="ECO:0000313" key="3">
    <source>
        <dbReference type="EMBL" id="CAH0381102.1"/>
    </source>
</evidence>
<name>A0A9P0EVQ0_BEMTA</name>
<reference evidence="3" key="1">
    <citation type="submission" date="2021-12" db="EMBL/GenBank/DDBJ databases">
        <authorList>
            <person name="King R."/>
        </authorList>
    </citation>
    <scope>NUCLEOTIDE SEQUENCE</scope>
</reference>
<dbReference type="Proteomes" id="UP001152759">
    <property type="component" value="Chromosome 1"/>
</dbReference>